<dbReference type="KEGG" id="mlr:MELLADRAFT_72619"/>
<dbReference type="SUPFAM" id="SSF48557">
    <property type="entry name" value="L-aspartase-like"/>
    <property type="match status" value="1"/>
</dbReference>
<reference evidence="2" key="1">
    <citation type="journal article" date="2011" name="Proc. Natl. Acad. Sci. U.S.A.">
        <title>Obligate biotrophy features unraveled by the genomic analysis of rust fungi.</title>
        <authorList>
            <person name="Duplessis S."/>
            <person name="Cuomo C.A."/>
            <person name="Lin Y.-C."/>
            <person name="Aerts A."/>
            <person name="Tisserant E."/>
            <person name="Veneault-Fourrey C."/>
            <person name="Joly D.L."/>
            <person name="Hacquard S."/>
            <person name="Amselem J."/>
            <person name="Cantarel B.L."/>
            <person name="Chiu R."/>
            <person name="Coutinho P.M."/>
            <person name="Feau N."/>
            <person name="Field M."/>
            <person name="Frey P."/>
            <person name="Gelhaye E."/>
            <person name="Goldberg J."/>
            <person name="Grabherr M.G."/>
            <person name="Kodira C.D."/>
            <person name="Kohler A."/>
            <person name="Kuees U."/>
            <person name="Lindquist E.A."/>
            <person name="Lucas S.M."/>
            <person name="Mago R."/>
            <person name="Mauceli E."/>
            <person name="Morin E."/>
            <person name="Murat C."/>
            <person name="Pangilinan J.L."/>
            <person name="Park R."/>
            <person name="Pearson M."/>
            <person name="Quesneville H."/>
            <person name="Rouhier N."/>
            <person name="Sakthikumar S."/>
            <person name="Salamov A.A."/>
            <person name="Schmutz J."/>
            <person name="Selles B."/>
            <person name="Shapiro H."/>
            <person name="Tanguay P."/>
            <person name="Tuskan G.A."/>
            <person name="Henrissat B."/>
            <person name="Van de Peer Y."/>
            <person name="Rouze P."/>
            <person name="Ellis J.G."/>
            <person name="Dodds P.N."/>
            <person name="Schein J.E."/>
            <person name="Zhong S."/>
            <person name="Hamelin R.C."/>
            <person name="Grigoriev I.V."/>
            <person name="Szabo L.J."/>
            <person name="Martin F."/>
        </authorList>
    </citation>
    <scope>NUCLEOTIDE SEQUENCE [LARGE SCALE GENOMIC DNA]</scope>
    <source>
        <strain evidence="2">98AG31 / pathotype 3-4-7</strain>
    </source>
</reference>
<dbReference type="GO" id="GO:0003824">
    <property type="term" value="F:catalytic activity"/>
    <property type="evidence" value="ECO:0007669"/>
    <property type="project" value="InterPro"/>
</dbReference>
<name>F4RWQ2_MELLP</name>
<dbReference type="EMBL" id="GL883126">
    <property type="protein sequence ID" value="EGG03069.1"/>
    <property type="molecule type" value="Genomic_DNA"/>
</dbReference>
<accession>F4RWQ2</accession>
<sequence>MFDSQQASIQVGSVSKFQEEANVMIYEVLKTSREEMFASEDGKYSEKYLGKTRELYLFVRRDLGVRTRRGDVASGKHGVTVGSLVGKIVKSMEFNGGLGSVLVKVFEGIRSK</sequence>
<gene>
    <name evidence="1" type="ORF">MELLADRAFT_72619</name>
</gene>
<protein>
    <submittedName>
        <fullName evidence="1">Uncharacterized protein</fullName>
    </submittedName>
</protein>
<dbReference type="GeneID" id="18932147"/>
<keyword evidence="2" id="KW-1185">Reference proteome</keyword>
<dbReference type="InParanoid" id="F4RWQ2"/>
<dbReference type="Gene3D" id="1.20.200.10">
    <property type="entry name" value="Fumarase/aspartase (Central domain)"/>
    <property type="match status" value="1"/>
</dbReference>
<dbReference type="InterPro" id="IPR008948">
    <property type="entry name" value="L-Aspartase-like"/>
</dbReference>
<organism evidence="2">
    <name type="scientific">Melampsora larici-populina (strain 98AG31 / pathotype 3-4-7)</name>
    <name type="common">Poplar leaf rust fungus</name>
    <dbReference type="NCBI Taxonomy" id="747676"/>
    <lineage>
        <taxon>Eukaryota</taxon>
        <taxon>Fungi</taxon>
        <taxon>Dikarya</taxon>
        <taxon>Basidiomycota</taxon>
        <taxon>Pucciniomycotina</taxon>
        <taxon>Pucciniomycetes</taxon>
        <taxon>Pucciniales</taxon>
        <taxon>Melampsoraceae</taxon>
        <taxon>Melampsora</taxon>
    </lineage>
</organism>
<proteinExistence type="predicted"/>
<dbReference type="AlphaFoldDB" id="F4RWQ2"/>
<evidence type="ECO:0000313" key="2">
    <source>
        <dbReference type="Proteomes" id="UP000001072"/>
    </source>
</evidence>
<dbReference type="Proteomes" id="UP000001072">
    <property type="component" value="Unassembled WGS sequence"/>
</dbReference>
<dbReference type="VEuPathDB" id="FungiDB:MELLADRAFT_72619"/>
<evidence type="ECO:0000313" key="1">
    <source>
        <dbReference type="EMBL" id="EGG03069.1"/>
    </source>
</evidence>
<dbReference type="RefSeq" id="XP_007413529.1">
    <property type="nucleotide sequence ID" value="XM_007413467.1"/>
</dbReference>
<dbReference type="HOGENOM" id="CLU_2146418_0_0_1"/>